<keyword evidence="1" id="KW-1133">Transmembrane helix</keyword>
<name>A0A4Q2RLC6_9ACTN</name>
<keyword evidence="1" id="KW-0472">Membrane</keyword>
<evidence type="ECO:0000313" key="2">
    <source>
        <dbReference type="EMBL" id="RYB89136.1"/>
    </source>
</evidence>
<dbReference type="OrthoDB" id="3789374at2"/>
<feature type="transmembrane region" description="Helical" evidence="1">
    <location>
        <begin position="14"/>
        <end position="36"/>
    </location>
</feature>
<sequence length="59" mass="6410">MPAHQYVQHDWPPALWALLLLILATLVVVGMGLFLWGAARPKRAQFSGAPAADARTARS</sequence>
<protein>
    <submittedName>
        <fullName evidence="2">Uncharacterized protein</fullName>
    </submittedName>
</protein>
<dbReference type="RefSeq" id="WP_129477899.1">
    <property type="nucleotide sequence ID" value="NZ_SDWS01000008.1"/>
</dbReference>
<accession>A0A4Q2RLC6</accession>
<proteinExistence type="predicted"/>
<keyword evidence="3" id="KW-1185">Reference proteome</keyword>
<reference evidence="2 3" key="1">
    <citation type="submission" date="2019-01" db="EMBL/GenBank/DDBJ databases">
        <title>Novel species of Nocardioides.</title>
        <authorList>
            <person name="Liu Q."/>
            <person name="Xin Y.-H."/>
        </authorList>
    </citation>
    <scope>NUCLEOTIDE SEQUENCE [LARGE SCALE GENOMIC DNA]</scope>
    <source>
        <strain evidence="2 3">HLT3-15</strain>
    </source>
</reference>
<evidence type="ECO:0000256" key="1">
    <source>
        <dbReference type="SAM" id="Phobius"/>
    </source>
</evidence>
<comment type="caution">
    <text evidence="2">The sequence shown here is derived from an EMBL/GenBank/DDBJ whole genome shotgun (WGS) entry which is preliminary data.</text>
</comment>
<organism evidence="2 3">
    <name type="scientific">Nocardioides glacieisoli</name>
    <dbReference type="NCBI Taxonomy" id="1168730"/>
    <lineage>
        <taxon>Bacteria</taxon>
        <taxon>Bacillati</taxon>
        <taxon>Actinomycetota</taxon>
        <taxon>Actinomycetes</taxon>
        <taxon>Propionibacteriales</taxon>
        <taxon>Nocardioidaceae</taxon>
        <taxon>Nocardioides</taxon>
    </lineage>
</organism>
<dbReference type="Proteomes" id="UP000291838">
    <property type="component" value="Unassembled WGS sequence"/>
</dbReference>
<evidence type="ECO:0000313" key="3">
    <source>
        <dbReference type="Proteomes" id="UP000291838"/>
    </source>
</evidence>
<keyword evidence="1" id="KW-0812">Transmembrane</keyword>
<gene>
    <name evidence="2" type="ORF">EUA06_16770</name>
</gene>
<dbReference type="AlphaFoldDB" id="A0A4Q2RLC6"/>
<dbReference type="EMBL" id="SDWS01000008">
    <property type="protein sequence ID" value="RYB89136.1"/>
    <property type="molecule type" value="Genomic_DNA"/>
</dbReference>